<dbReference type="AlphaFoldDB" id="A0A6L6Q2P0"/>
<name>A0A6L6Q2P0_9BURK</name>
<accession>A0A6L6Q2P0</accession>
<evidence type="ECO:0000313" key="1">
    <source>
        <dbReference type="EMBL" id="MTW04143.1"/>
    </source>
</evidence>
<sequence>MIRQKSGMKLGGKWVFCLESRTSRWGKTAGLFTWNGRLMIAESGADQGREITDACFTVTALAFRILKATFGRGGPNKIAFERCKRLDQSTRYLAAYREFEADIALTNRAGAINKDLDE</sequence>
<dbReference type="EMBL" id="WNLA01000013">
    <property type="protein sequence ID" value="MTW04143.1"/>
    <property type="molecule type" value="Genomic_DNA"/>
</dbReference>
<dbReference type="Proteomes" id="UP000484015">
    <property type="component" value="Unassembled WGS sequence"/>
</dbReference>
<organism evidence="1 2">
    <name type="scientific">Pseudoduganella ginsengisoli</name>
    <dbReference type="NCBI Taxonomy" id="1462440"/>
    <lineage>
        <taxon>Bacteria</taxon>
        <taxon>Pseudomonadati</taxon>
        <taxon>Pseudomonadota</taxon>
        <taxon>Betaproteobacteria</taxon>
        <taxon>Burkholderiales</taxon>
        <taxon>Oxalobacteraceae</taxon>
        <taxon>Telluria group</taxon>
        <taxon>Pseudoduganella</taxon>
    </lineage>
</organism>
<dbReference type="RefSeq" id="WP_155440492.1">
    <property type="nucleotide sequence ID" value="NZ_WNLA01000013.1"/>
</dbReference>
<protein>
    <submittedName>
        <fullName evidence="1">Uncharacterized protein</fullName>
    </submittedName>
</protein>
<gene>
    <name evidence="1" type="ORF">GM668_18845</name>
</gene>
<evidence type="ECO:0000313" key="2">
    <source>
        <dbReference type="Proteomes" id="UP000484015"/>
    </source>
</evidence>
<reference evidence="1 2" key="1">
    <citation type="submission" date="2019-11" db="EMBL/GenBank/DDBJ databases">
        <title>Type strains purchased from KCTC, JCM and DSMZ.</title>
        <authorList>
            <person name="Lu H."/>
        </authorList>
    </citation>
    <scope>NUCLEOTIDE SEQUENCE [LARGE SCALE GENOMIC DNA]</scope>
    <source>
        <strain evidence="1 2">KCTC 42409</strain>
    </source>
</reference>
<comment type="caution">
    <text evidence="1">The sequence shown here is derived from an EMBL/GenBank/DDBJ whole genome shotgun (WGS) entry which is preliminary data.</text>
</comment>
<proteinExistence type="predicted"/>
<keyword evidence="2" id="KW-1185">Reference proteome</keyword>